<accession>A0A2L0F2W5</accession>
<evidence type="ECO:0008006" key="3">
    <source>
        <dbReference type="Google" id="ProtNLM"/>
    </source>
</evidence>
<reference evidence="1 2" key="1">
    <citation type="submission" date="2015-09" db="EMBL/GenBank/DDBJ databases">
        <title>Sorangium comparison.</title>
        <authorList>
            <person name="Zaburannyi N."/>
            <person name="Bunk B."/>
            <person name="Overmann J."/>
            <person name="Mueller R."/>
        </authorList>
    </citation>
    <scope>NUCLEOTIDE SEQUENCE [LARGE SCALE GENOMIC DNA]</scope>
    <source>
        <strain evidence="1 2">So ce26</strain>
    </source>
</reference>
<evidence type="ECO:0000313" key="2">
    <source>
        <dbReference type="Proteomes" id="UP000238348"/>
    </source>
</evidence>
<proteinExistence type="predicted"/>
<organism evidence="1 2">
    <name type="scientific">Sorangium cellulosum</name>
    <name type="common">Polyangium cellulosum</name>
    <dbReference type="NCBI Taxonomy" id="56"/>
    <lineage>
        <taxon>Bacteria</taxon>
        <taxon>Pseudomonadati</taxon>
        <taxon>Myxococcota</taxon>
        <taxon>Polyangia</taxon>
        <taxon>Polyangiales</taxon>
        <taxon>Polyangiaceae</taxon>
        <taxon>Sorangium</taxon>
    </lineage>
</organism>
<protein>
    <recommendedName>
        <fullName evidence="3">Disintegrin domain-containing protein</fullName>
    </recommendedName>
</protein>
<evidence type="ECO:0000313" key="1">
    <source>
        <dbReference type="EMBL" id="AUX45924.1"/>
    </source>
</evidence>
<dbReference type="Proteomes" id="UP000238348">
    <property type="component" value="Chromosome"/>
</dbReference>
<dbReference type="EMBL" id="CP012673">
    <property type="protein sequence ID" value="AUX45924.1"/>
    <property type="molecule type" value="Genomic_DNA"/>
</dbReference>
<sequence length="238" mass="24740">MDGGHGGGAIRDRREVLMGKPSGRTVRGIIAAAVVSAGGIGIVACNTVLEVGDFTFDACERGDNSCECAPGQTRCAGITPQQCDRNGAWQDRELCGTDKRCLGGACVTTWTCALGDLQCDGDQPQRSNDAGEWENDGDACAPPCSECGYGTPRCARNPGSCPCAADRDCAPTEYCSADTCQRRRNIGDSCDAPNECASGFCSDKRCCDTPCSGVCQVCNQKGFEGTCRTAPAGRGGKC</sequence>
<name>A0A2L0F2W5_SORCE</name>
<dbReference type="AlphaFoldDB" id="A0A2L0F2W5"/>
<gene>
    <name evidence="1" type="ORF">SOCE26_074260</name>
</gene>